<feature type="transmembrane region" description="Helical" evidence="6">
    <location>
        <begin position="85"/>
        <end position="105"/>
    </location>
</feature>
<name>A0ABX1QDQ8_9RHOO</name>
<evidence type="ECO:0000259" key="7">
    <source>
        <dbReference type="PROSITE" id="PS50850"/>
    </source>
</evidence>
<sequence length="415" mass="44508">MAMQNRNADENLPSPAALVLLLAFMTLLNSFSTDMLIPALPAMSTDLGISSWQTQQTISLFFVACAFASLWYGAIADAWGRRPTLFASLFLLGVAAAACVFATGIEQLWGLRILQGLAAGAGLVLSRSILHDLHQGPDAQRLLSRITLIQTASLLVTPSLGAWLSAHYGWRMVFAALAAIVLILATAYWRWLPETLPRARRLSLKPATLGRVYLAVLRTPRFIRLSLAHVANWTSMALYVVSAPAIVVGLLGRNGTDIYMVYGPITLGLTAGFWLFPRLLRHWQAGGTLAAAYLILGTSTVLNLAAAWAWPAGFIHLVPLFTYSFGLAVALPILISGAMEPLRQSAGVAASCQTFLQYGMTAVAAGLLAPLLWDSLFSLALGIGVLTLIGGLAVLLEGRAKRRPIPESRPCSETS</sequence>
<feature type="transmembrane region" description="Helical" evidence="6">
    <location>
        <begin position="258"/>
        <end position="276"/>
    </location>
</feature>
<dbReference type="RefSeq" id="WP_169261571.1">
    <property type="nucleotide sequence ID" value="NZ_WTVQ01000032.1"/>
</dbReference>
<dbReference type="PROSITE" id="PS50850">
    <property type="entry name" value="MFS"/>
    <property type="match status" value="1"/>
</dbReference>
<feature type="transmembrane region" description="Helical" evidence="6">
    <location>
        <begin position="230"/>
        <end position="252"/>
    </location>
</feature>
<dbReference type="InterPro" id="IPR036259">
    <property type="entry name" value="MFS_trans_sf"/>
</dbReference>
<dbReference type="EMBL" id="WTVQ01000032">
    <property type="protein sequence ID" value="NMG76428.1"/>
    <property type="molecule type" value="Genomic_DNA"/>
</dbReference>
<keyword evidence="2" id="KW-1003">Cell membrane</keyword>
<evidence type="ECO:0000313" key="8">
    <source>
        <dbReference type="EMBL" id="NMG76428.1"/>
    </source>
</evidence>
<feature type="transmembrane region" description="Helical" evidence="6">
    <location>
        <begin position="379"/>
        <end position="396"/>
    </location>
</feature>
<gene>
    <name evidence="8" type="ORF">GPA25_16840</name>
</gene>
<feature type="transmembrane region" description="Helical" evidence="6">
    <location>
        <begin position="170"/>
        <end position="191"/>
    </location>
</feature>
<comment type="caution">
    <text evidence="8">The sequence shown here is derived from an EMBL/GenBank/DDBJ whole genome shotgun (WGS) entry which is preliminary data.</text>
</comment>
<feature type="domain" description="Major facilitator superfamily (MFS) profile" evidence="7">
    <location>
        <begin position="18"/>
        <end position="402"/>
    </location>
</feature>
<dbReference type="InterPro" id="IPR050189">
    <property type="entry name" value="MFS_Efflux_Transporters"/>
</dbReference>
<evidence type="ECO:0000256" key="2">
    <source>
        <dbReference type="ARBA" id="ARBA00022475"/>
    </source>
</evidence>
<feature type="transmembrane region" description="Helical" evidence="6">
    <location>
        <begin position="355"/>
        <end position="373"/>
    </location>
</feature>
<dbReference type="PANTHER" id="PTHR43124">
    <property type="entry name" value="PURINE EFFLUX PUMP PBUE"/>
    <property type="match status" value="1"/>
</dbReference>
<dbReference type="PANTHER" id="PTHR43124:SF3">
    <property type="entry name" value="CHLORAMPHENICOL EFFLUX PUMP RV0191"/>
    <property type="match status" value="1"/>
</dbReference>
<keyword evidence="3 6" id="KW-0812">Transmembrane</keyword>
<dbReference type="Pfam" id="PF07690">
    <property type="entry name" value="MFS_1"/>
    <property type="match status" value="1"/>
</dbReference>
<accession>A0ABX1QDQ8</accession>
<evidence type="ECO:0000256" key="4">
    <source>
        <dbReference type="ARBA" id="ARBA00022989"/>
    </source>
</evidence>
<reference evidence="8 9" key="1">
    <citation type="submission" date="2019-12" db="EMBL/GenBank/DDBJ databases">
        <title>Comparative genomics gives insights into the taxonomy of the Azoarcus-Aromatoleum group and reveals separate origins of nif in the plant-associated Azoarcus and non-plant-associated Aromatoleum sub-groups.</title>
        <authorList>
            <person name="Lafos M."/>
            <person name="Maluk M."/>
            <person name="Batista M."/>
            <person name="Junghare M."/>
            <person name="Carmona M."/>
            <person name="Faoro H."/>
            <person name="Cruz L.M."/>
            <person name="Battistoni F."/>
            <person name="De Souza E."/>
            <person name="Pedrosa F."/>
            <person name="Chen W.-M."/>
            <person name="Poole P.S."/>
            <person name="Dixon R.A."/>
            <person name="James E.K."/>
        </authorList>
    </citation>
    <scope>NUCLEOTIDE SEQUENCE [LARGE SCALE GENOMIC DNA]</scope>
    <source>
        <strain evidence="8 9">22Lin</strain>
    </source>
</reference>
<dbReference type="Proteomes" id="UP000648984">
    <property type="component" value="Unassembled WGS sequence"/>
</dbReference>
<evidence type="ECO:0000256" key="6">
    <source>
        <dbReference type="SAM" id="Phobius"/>
    </source>
</evidence>
<evidence type="ECO:0000256" key="3">
    <source>
        <dbReference type="ARBA" id="ARBA00022692"/>
    </source>
</evidence>
<evidence type="ECO:0000256" key="1">
    <source>
        <dbReference type="ARBA" id="ARBA00004651"/>
    </source>
</evidence>
<feature type="transmembrane region" description="Helical" evidence="6">
    <location>
        <begin position="56"/>
        <end position="73"/>
    </location>
</feature>
<keyword evidence="9" id="KW-1185">Reference proteome</keyword>
<comment type="subcellular location">
    <subcellularLocation>
        <location evidence="1">Cell membrane</location>
        <topology evidence="1">Multi-pass membrane protein</topology>
    </subcellularLocation>
</comment>
<feature type="transmembrane region" description="Helical" evidence="6">
    <location>
        <begin position="314"/>
        <end position="335"/>
    </location>
</feature>
<keyword evidence="4 6" id="KW-1133">Transmembrane helix</keyword>
<feature type="transmembrane region" description="Helical" evidence="6">
    <location>
        <begin position="288"/>
        <end position="308"/>
    </location>
</feature>
<evidence type="ECO:0000256" key="5">
    <source>
        <dbReference type="ARBA" id="ARBA00023136"/>
    </source>
</evidence>
<dbReference type="CDD" id="cd17320">
    <property type="entry name" value="MFS_MdfA_MDR_like"/>
    <property type="match status" value="1"/>
</dbReference>
<evidence type="ECO:0000313" key="9">
    <source>
        <dbReference type="Proteomes" id="UP000648984"/>
    </source>
</evidence>
<proteinExistence type="predicted"/>
<dbReference type="InterPro" id="IPR020846">
    <property type="entry name" value="MFS_dom"/>
</dbReference>
<dbReference type="InterPro" id="IPR011701">
    <property type="entry name" value="MFS"/>
</dbReference>
<organism evidence="8 9">
    <name type="scientific">Aromatoleum diolicum</name>
    <dbReference type="NCBI Taxonomy" id="75796"/>
    <lineage>
        <taxon>Bacteria</taxon>
        <taxon>Pseudomonadati</taxon>
        <taxon>Pseudomonadota</taxon>
        <taxon>Betaproteobacteria</taxon>
        <taxon>Rhodocyclales</taxon>
        <taxon>Rhodocyclaceae</taxon>
        <taxon>Aromatoleum</taxon>
    </lineage>
</organism>
<keyword evidence="5 6" id="KW-0472">Membrane</keyword>
<dbReference type="SUPFAM" id="SSF103473">
    <property type="entry name" value="MFS general substrate transporter"/>
    <property type="match status" value="1"/>
</dbReference>
<protein>
    <submittedName>
        <fullName evidence="8">MFS transporter</fullName>
    </submittedName>
</protein>
<dbReference type="Gene3D" id="1.20.1720.10">
    <property type="entry name" value="Multidrug resistance protein D"/>
    <property type="match status" value="1"/>
</dbReference>